<sequence length="343" mass="39611">MDFDHRAAVFLHRKINGQRTLSALMQILLGNRTAQTISDLHLFHLEQFAGILKYAPGEIRNSFEKTLRATFHEDLQKTADGLSETAHPLSEEFDGMNYEWTGRAAHLWESLSLFIQTLSHLKQGDRFFFPVSSDMRIQQQVKSVLKNRSLNELIEAMYQELLFPLQDLNEPVQALFVDRLTVKNEVGLSYAQLSSNYQMSPFEAYIMVRSALHALLAAHDFNPAAYPILNMLMPKTAFEDDEALTESAKQTRQLLNKGLSLQEVSKTRKLKISTVEDHIVELAHVDYDFDYGPYLEETELKEILKHIREYNLTRLRLLKEATGGKYTYLQLRIAMAMARRRKQ</sequence>
<keyword evidence="3" id="KW-1185">Reference proteome</keyword>
<proteinExistence type="predicted"/>
<organism evidence="2 3">
    <name type="scientific">Bacillus selenitireducens (strain ATCC 700615 / DSM 15326 / MLS10)</name>
    <dbReference type="NCBI Taxonomy" id="439292"/>
    <lineage>
        <taxon>Bacteria</taxon>
        <taxon>Bacillati</taxon>
        <taxon>Bacillota</taxon>
        <taxon>Bacilli</taxon>
        <taxon>Bacillales</taxon>
        <taxon>Bacillaceae</taxon>
        <taxon>Salisediminibacterium</taxon>
    </lineage>
</organism>
<dbReference type="eggNOG" id="COG4955">
    <property type="taxonomic scope" value="Bacteria"/>
</dbReference>
<dbReference type="Pfam" id="PF14493">
    <property type="entry name" value="HTH_40"/>
    <property type="match status" value="1"/>
</dbReference>
<dbReference type="HOGENOM" id="CLU_066169_0_0_9"/>
<dbReference type="EMBL" id="CP001791">
    <property type="protein sequence ID" value="ADH99669.1"/>
    <property type="molecule type" value="Genomic_DNA"/>
</dbReference>
<reference evidence="2" key="1">
    <citation type="submission" date="2009-10" db="EMBL/GenBank/DDBJ databases">
        <title>Complete sequence of Bacillus selenitireducens MLS10.</title>
        <authorList>
            <consortium name="US DOE Joint Genome Institute"/>
            <person name="Lucas S."/>
            <person name="Copeland A."/>
            <person name="Lapidus A."/>
            <person name="Glavina del Rio T."/>
            <person name="Dalin E."/>
            <person name="Tice H."/>
            <person name="Bruce D."/>
            <person name="Goodwin L."/>
            <person name="Pitluck S."/>
            <person name="Sims D."/>
            <person name="Brettin T."/>
            <person name="Detter J.C."/>
            <person name="Han C."/>
            <person name="Larimer F."/>
            <person name="Land M."/>
            <person name="Hauser L."/>
            <person name="Kyrpides N."/>
            <person name="Ovchinnikova G."/>
            <person name="Stolz J."/>
        </authorList>
    </citation>
    <scope>NUCLEOTIDE SEQUENCE [LARGE SCALE GENOMIC DNA]</scope>
    <source>
        <strain evidence="2">MLS10</strain>
    </source>
</reference>
<dbReference type="RefSeq" id="WP_013173091.1">
    <property type="nucleotide sequence ID" value="NC_014219.1"/>
</dbReference>
<evidence type="ECO:0000313" key="2">
    <source>
        <dbReference type="EMBL" id="ADH99669.1"/>
    </source>
</evidence>
<dbReference type="OrthoDB" id="2354672at2"/>
<dbReference type="AlphaFoldDB" id="D6XVD1"/>
<dbReference type="InterPro" id="IPR029491">
    <property type="entry name" value="Helicase_HTH"/>
</dbReference>
<dbReference type="STRING" id="439292.Bsel_2165"/>
<gene>
    <name evidence="2" type="ordered locus">Bsel_2165</name>
</gene>
<evidence type="ECO:0000313" key="3">
    <source>
        <dbReference type="Proteomes" id="UP000000271"/>
    </source>
</evidence>
<name>D6XVD1_BACIE</name>
<evidence type="ECO:0000259" key="1">
    <source>
        <dbReference type="Pfam" id="PF14493"/>
    </source>
</evidence>
<accession>D6XVD1</accession>
<feature type="domain" description="Helicase Helix-turn-helix" evidence="1">
    <location>
        <begin position="247"/>
        <end position="335"/>
    </location>
</feature>
<dbReference type="Proteomes" id="UP000000271">
    <property type="component" value="Chromosome"/>
</dbReference>
<dbReference type="KEGG" id="bse:Bsel_2165"/>
<protein>
    <recommendedName>
        <fullName evidence="1">Helicase Helix-turn-helix domain-containing protein</fullName>
    </recommendedName>
</protein>